<dbReference type="InParanoid" id="A0A6M4H4X9"/>
<keyword evidence="4 6" id="KW-0520">NAD</keyword>
<dbReference type="NCBIfam" id="NF002306">
    <property type="entry name" value="PRK01231.1"/>
    <property type="match status" value="1"/>
</dbReference>
<comment type="subcellular location">
    <subcellularLocation>
        <location evidence="6">Cytoplasm</location>
    </subcellularLocation>
</comment>
<dbReference type="Pfam" id="PF01513">
    <property type="entry name" value="NAD_kinase"/>
    <property type="match status" value="1"/>
</dbReference>
<feature type="binding site" evidence="6">
    <location>
        <position position="175"/>
    </location>
    <ligand>
        <name>NAD(+)</name>
        <dbReference type="ChEBI" id="CHEBI:57540"/>
    </ligand>
</feature>
<evidence type="ECO:0000256" key="2">
    <source>
        <dbReference type="ARBA" id="ARBA00022777"/>
    </source>
</evidence>
<gene>
    <name evidence="6 7" type="primary">nadK</name>
    <name evidence="7" type="ORF">DSM104440_01511</name>
</gene>
<dbReference type="PANTHER" id="PTHR20275:SF0">
    <property type="entry name" value="NAD KINASE"/>
    <property type="match status" value="1"/>
</dbReference>
<feature type="binding site" evidence="6">
    <location>
        <position position="177"/>
    </location>
    <ligand>
        <name>NAD(+)</name>
        <dbReference type="ChEBI" id="CHEBI:57540"/>
    </ligand>
</feature>
<evidence type="ECO:0000256" key="3">
    <source>
        <dbReference type="ARBA" id="ARBA00022857"/>
    </source>
</evidence>
<comment type="catalytic activity">
    <reaction evidence="5 6">
        <text>NAD(+) + ATP = ADP + NADP(+) + H(+)</text>
        <dbReference type="Rhea" id="RHEA:18629"/>
        <dbReference type="ChEBI" id="CHEBI:15378"/>
        <dbReference type="ChEBI" id="CHEBI:30616"/>
        <dbReference type="ChEBI" id="CHEBI:57540"/>
        <dbReference type="ChEBI" id="CHEBI:58349"/>
        <dbReference type="ChEBI" id="CHEBI:456216"/>
        <dbReference type="EC" id="2.7.1.23"/>
    </reaction>
</comment>
<dbReference type="HAMAP" id="MF_00361">
    <property type="entry name" value="NAD_kinase"/>
    <property type="match status" value="1"/>
</dbReference>
<dbReference type="RefSeq" id="WP_171161432.1">
    <property type="nucleotide sequence ID" value="NZ_CP053073.1"/>
</dbReference>
<comment type="similarity">
    <text evidence="6">Belongs to the NAD kinase family.</text>
</comment>
<dbReference type="GO" id="GO:0003951">
    <property type="term" value="F:NAD+ kinase activity"/>
    <property type="evidence" value="ECO:0007669"/>
    <property type="project" value="UniProtKB-UniRule"/>
</dbReference>
<comment type="caution">
    <text evidence="6">Lacks conserved residue(s) required for the propagation of feature annotation.</text>
</comment>
<proteinExistence type="inferred from homology"/>
<dbReference type="EC" id="2.7.1.23" evidence="6"/>
<keyword evidence="8" id="KW-1185">Reference proteome</keyword>
<feature type="binding site" evidence="6">
    <location>
        <position position="246"/>
    </location>
    <ligand>
        <name>NAD(+)</name>
        <dbReference type="ChEBI" id="CHEBI:57540"/>
    </ligand>
</feature>
<dbReference type="PANTHER" id="PTHR20275">
    <property type="entry name" value="NAD KINASE"/>
    <property type="match status" value="1"/>
</dbReference>
<dbReference type="Proteomes" id="UP000503096">
    <property type="component" value="Chromosome"/>
</dbReference>
<comment type="cofactor">
    <cofactor evidence="6">
        <name>a divalent metal cation</name>
        <dbReference type="ChEBI" id="CHEBI:60240"/>
    </cofactor>
</comment>
<dbReference type="NCBIfam" id="NF002561">
    <property type="entry name" value="PRK02155.1"/>
    <property type="match status" value="1"/>
</dbReference>
<dbReference type="GO" id="GO:0006741">
    <property type="term" value="P:NADP+ biosynthetic process"/>
    <property type="evidence" value="ECO:0007669"/>
    <property type="project" value="UniProtKB-UniRule"/>
</dbReference>
<dbReference type="InterPro" id="IPR016064">
    <property type="entry name" value="NAD/diacylglycerol_kinase_sf"/>
</dbReference>
<evidence type="ECO:0000256" key="6">
    <source>
        <dbReference type="HAMAP-Rule" id="MF_00361"/>
    </source>
</evidence>
<feature type="active site" description="Proton acceptor" evidence="6">
    <location>
        <position position="73"/>
    </location>
</feature>
<dbReference type="Gene3D" id="3.40.50.10330">
    <property type="entry name" value="Probable inorganic polyphosphate/atp-NAD kinase, domain 1"/>
    <property type="match status" value="1"/>
</dbReference>
<feature type="binding site" evidence="6">
    <location>
        <begin position="73"/>
        <end position="74"/>
    </location>
    <ligand>
        <name>NAD(+)</name>
        <dbReference type="ChEBI" id="CHEBI:57540"/>
    </ligand>
</feature>
<keyword evidence="6" id="KW-0067">ATP-binding</keyword>
<accession>A0A6M4H4X9</accession>
<dbReference type="InterPro" id="IPR002504">
    <property type="entry name" value="NADK"/>
</dbReference>
<feature type="binding site" evidence="6">
    <location>
        <begin position="147"/>
        <end position="148"/>
    </location>
    <ligand>
        <name>NAD(+)</name>
        <dbReference type="ChEBI" id="CHEBI:57540"/>
    </ligand>
</feature>
<dbReference type="GO" id="GO:0019674">
    <property type="term" value="P:NAD+ metabolic process"/>
    <property type="evidence" value="ECO:0007669"/>
    <property type="project" value="InterPro"/>
</dbReference>
<feature type="binding site" evidence="6">
    <location>
        <begin position="188"/>
        <end position="193"/>
    </location>
    <ligand>
        <name>NAD(+)</name>
        <dbReference type="ChEBI" id="CHEBI:57540"/>
    </ligand>
</feature>
<sequence>MPSPFKTAAIIGKSDAANLPQTLEQLTGALRRRGVAIHMDAATATAARSKPDATHALDKLGEGADICIVVGGDGTLLSCARRMAERKVPLVGVNLGRLGFLTDIPADNVAPAIEEVLDGEYTSESRTLLDAWVSRGGKRTFATTAMNDVVVSRGAVANMIELSVAIDGEFIYNLRADGLIVATPTGSTAYALSAGGPILHPALSAISLVPISPHTLSNRPVAIQSSAKIEITLLRGRDARANFDVQAHSVLEVDDVVTITASPHSAVILHPKAYRYFSMLRNKLHWNEENN</sequence>
<evidence type="ECO:0000313" key="8">
    <source>
        <dbReference type="Proteomes" id="UP000503096"/>
    </source>
</evidence>
<dbReference type="SUPFAM" id="SSF111331">
    <property type="entry name" value="NAD kinase/diacylglycerol kinase-like"/>
    <property type="match status" value="1"/>
</dbReference>
<evidence type="ECO:0000256" key="1">
    <source>
        <dbReference type="ARBA" id="ARBA00022679"/>
    </source>
</evidence>
<dbReference type="Pfam" id="PF20143">
    <property type="entry name" value="NAD_kinase_C"/>
    <property type="match status" value="1"/>
</dbReference>
<protein>
    <recommendedName>
        <fullName evidence="6">NAD kinase</fullName>
        <ecNumber evidence="6">2.7.1.23</ecNumber>
    </recommendedName>
    <alternativeName>
        <fullName evidence="6">ATP-dependent NAD kinase</fullName>
    </alternativeName>
</protein>
<dbReference type="GO" id="GO:0005524">
    <property type="term" value="F:ATP binding"/>
    <property type="evidence" value="ECO:0007669"/>
    <property type="project" value="UniProtKB-KW"/>
</dbReference>
<dbReference type="GO" id="GO:0046872">
    <property type="term" value="F:metal ion binding"/>
    <property type="evidence" value="ECO:0007669"/>
    <property type="project" value="UniProtKB-UniRule"/>
</dbReference>
<dbReference type="KEGG" id="upl:DSM104440_01511"/>
<dbReference type="InterPro" id="IPR017438">
    <property type="entry name" value="ATP-NAD_kinase_N"/>
</dbReference>
<dbReference type="EMBL" id="CP053073">
    <property type="protein sequence ID" value="QJR14701.1"/>
    <property type="molecule type" value="Genomic_DNA"/>
</dbReference>
<dbReference type="Gene3D" id="2.60.200.30">
    <property type="entry name" value="Probable inorganic polyphosphate/atp-NAD kinase, domain 2"/>
    <property type="match status" value="1"/>
</dbReference>
<keyword evidence="1 6" id="KW-0808">Transferase</keyword>
<organism evidence="7 8">
    <name type="scientific">Usitatibacter palustris</name>
    <dbReference type="NCBI Taxonomy" id="2732487"/>
    <lineage>
        <taxon>Bacteria</taxon>
        <taxon>Pseudomonadati</taxon>
        <taxon>Pseudomonadota</taxon>
        <taxon>Betaproteobacteria</taxon>
        <taxon>Nitrosomonadales</taxon>
        <taxon>Usitatibacteraceae</taxon>
        <taxon>Usitatibacter</taxon>
    </lineage>
</organism>
<evidence type="ECO:0000256" key="5">
    <source>
        <dbReference type="ARBA" id="ARBA00047925"/>
    </source>
</evidence>
<dbReference type="GO" id="GO:0051287">
    <property type="term" value="F:NAD binding"/>
    <property type="evidence" value="ECO:0007669"/>
    <property type="project" value="UniProtKB-ARBA"/>
</dbReference>
<keyword evidence="6" id="KW-0547">Nucleotide-binding</keyword>
<name>A0A6M4H4X9_9PROT</name>
<dbReference type="InterPro" id="IPR017437">
    <property type="entry name" value="ATP-NAD_kinase_PpnK-typ_C"/>
</dbReference>
<keyword evidence="6" id="KW-0963">Cytoplasm</keyword>
<comment type="function">
    <text evidence="6">Involved in the regulation of the intracellular balance of NAD and NADP, and is a key enzyme in the biosynthesis of NADP. Catalyzes specifically the phosphorylation on 2'-hydroxyl of the adenosine moiety of NAD to yield NADP.</text>
</comment>
<dbReference type="FunCoup" id="A0A6M4H4X9">
    <property type="interactions" value="578"/>
</dbReference>
<reference evidence="7 8" key="1">
    <citation type="submission" date="2020-04" db="EMBL/GenBank/DDBJ databases">
        <title>Usitatibacter rugosus gen. nov., sp. nov. and Usitatibacter palustris sp. nov., novel members of Usitatibacteraceae fam. nov. within the order Nitrosomonadales isolated from soil.</title>
        <authorList>
            <person name="Huber K.J."/>
            <person name="Neumann-Schaal M."/>
            <person name="Geppert A."/>
            <person name="Luckner M."/>
            <person name="Wanner G."/>
            <person name="Overmann J."/>
        </authorList>
    </citation>
    <scope>NUCLEOTIDE SEQUENCE [LARGE SCALE GENOMIC DNA]</scope>
    <source>
        <strain evidence="7 8">Swamp67</strain>
    </source>
</reference>
<keyword evidence="2 6" id="KW-0418">Kinase</keyword>
<dbReference type="GO" id="GO:0005737">
    <property type="term" value="C:cytoplasm"/>
    <property type="evidence" value="ECO:0007669"/>
    <property type="project" value="UniProtKB-SubCell"/>
</dbReference>
<evidence type="ECO:0000313" key="7">
    <source>
        <dbReference type="EMBL" id="QJR14701.1"/>
    </source>
</evidence>
<evidence type="ECO:0000256" key="4">
    <source>
        <dbReference type="ARBA" id="ARBA00023027"/>
    </source>
</evidence>
<keyword evidence="3 6" id="KW-0521">NADP</keyword>
<dbReference type="AlphaFoldDB" id="A0A6M4H4X9"/>